<dbReference type="Proteomes" id="UP001652620">
    <property type="component" value="Chromosome 3"/>
</dbReference>
<dbReference type="InterPro" id="IPR019549">
    <property type="entry name" value="Homeobox-engrailed_C-terminal"/>
</dbReference>
<dbReference type="PRINTS" id="PR00031">
    <property type="entry name" value="HTHREPRESSR"/>
</dbReference>
<dbReference type="CDD" id="cd00086">
    <property type="entry name" value="homeodomain"/>
    <property type="match status" value="1"/>
</dbReference>
<gene>
    <name evidence="12" type="primary">LOC105233941</name>
</gene>
<sequence>MALEDRCSPQSAPSPPGLPQSPHQPQRLSQQQQQQIHQLQFSPTAASTVLDMSLHTHPPPPPPPHVAAATTSPTMLPHPVSAASNAAAAATLYHQHQQLQHLHHLQQLQQLHQQQLVNAAAFHHHPGFDAAAATALAAANHAATLQQRLAASPGATSTPSSTPASTMTIKEEENDSIIGDSFHGDALAGSAQMRGNTTEDDDAEDEAEDEDDDIDVDDVDDATPSGATQRTPPPAHQQSAKPTLAFSISNILSDRFGGNEAASRNGNESLGAGAASKQTHLHANSIFRPFDAARSATPSAFTRVDLLEFSRQQQAAAAAATAAMMLERANFLNCFNPAAYPRIHEEIVNSRMRRSGVLPPTGGLKNGESVANAAAAAAVGGMGAMEKSALGSLCKAVSQIGQTVAAPACSSASSSAASASSIASPPPASNASSASSSTSAGSSLNSSPTSRSLPSKSSSPQPIPPPSAVSRDSGMESSDDTRSEAGSTTTDGGKNEVWPAWVYCTRYSDRPSSGPRYRRPKQPKDKTTDEKRPRTAFSSEQLARLKREFNENRYLTERRRQQLSAELGLNEAQIKIWFQNKRAKIKKSSGSKNPLALQLMAQGLYNHTTVPLTKEEEELEMRMNGQIP</sequence>
<dbReference type="Pfam" id="PF10525">
    <property type="entry name" value="Engrail_1_C_sig"/>
    <property type="match status" value="1"/>
</dbReference>
<dbReference type="InterPro" id="IPR019737">
    <property type="entry name" value="Homeobox-engrailed_CS"/>
</dbReference>
<evidence type="ECO:0000256" key="1">
    <source>
        <dbReference type="ARBA" id="ARBA00004123"/>
    </source>
</evidence>
<feature type="region of interest" description="Disordered" evidence="9">
    <location>
        <begin position="417"/>
        <end position="493"/>
    </location>
</feature>
<evidence type="ECO:0000256" key="8">
    <source>
        <dbReference type="RuleBase" id="RU510713"/>
    </source>
</evidence>
<feature type="compositionally biased region" description="Acidic residues" evidence="9">
    <location>
        <begin position="198"/>
        <end position="221"/>
    </location>
</feature>
<dbReference type="GeneID" id="105233941"/>
<evidence type="ECO:0000313" key="12">
    <source>
        <dbReference type="RefSeq" id="XP_049309937.1"/>
    </source>
</evidence>
<dbReference type="InterPro" id="IPR017970">
    <property type="entry name" value="Homeobox_CS"/>
</dbReference>
<proteinExistence type="inferred from homology"/>
<dbReference type="PROSITE" id="PS00033">
    <property type="entry name" value="ENGRAILED"/>
    <property type="match status" value="1"/>
</dbReference>
<evidence type="ECO:0000256" key="3">
    <source>
        <dbReference type="ARBA" id="ARBA00023125"/>
    </source>
</evidence>
<evidence type="ECO:0000313" key="11">
    <source>
        <dbReference type="Proteomes" id="UP001652620"/>
    </source>
</evidence>
<feature type="compositionally biased region" description="Low complexity" evidence="9">
    <location>
        <begin position="20"/>
        <end position="40"/>
    </location>
</feature>
<feature type="compositionally biased region" description="Basic and acidic residues" evidence="9">
    <location>
        <begin position="522"/>
        <end position="533"/>
    </location>
</feature>
<feature type="domain" description="Homeobox" evidence="10">
    <location>
        <begin position="528"/>
        <end position="588"/>
    </location>
</feature>
<evidence type="ECO:0000259" key="10">
    <source>
        <dbReference type="PROSITE" id="PS50071"/>
    </source>
</evidence>
<name>A0ABM3JL25_BACDO</name>
<feature type="region of interest" description="Disordered" evidence="9">
    <location>
        <begin position="509"/>
        <end position="537"/>
    </location>
</feature>
<dbReference type="PRINTS" id="PR00024">
    <property type="entry name" value="HOMEOBOX"/>
</dbReference>
<comment type="subcellular location">
    <subcellularLocation>
        <location evidence="1 6 7">Nucleus</location>
    </subcellularLocation>
</comment>
<dbReference type="InterPro" id="IPR050720">
    <property type="entry name" value="Engrailed_Homeobox_TFs"/>
</dbReference>
<evidence type="ECO:0000256" key="9">
    <source>
        <dbReference type="SAM" id="MobiDB-lite"/>
    </source>
</evidence>
<feature type="region of interest" description="Disordered" evidence="9">
    <location>
        <begin position="1"/>
        <end position="74"/>
    </location>
</feature>
<dbReference type="SUPFAM" id="SSF46689">
    <property type="entry name" value="Homeodomain-like"/>
    <property type="match status" value="1"/>
</dbReference>
<keyword evidence="3 6" id="KW-0238">DNA-binding</keyword>
<dbReference type="PROSITE" id="PS00027">
    <property type="entry name" value="HOMEOBOX_1"/>
    <property type="match status" value="1"/>
</dbReference>
<feature type="compositionally biased region" description="Low complexity" evidence="9">
    <location>
        <begin position="147"/>
        <end position="166"/>
    </location>
</feature>
<dbReference type="PRINTS" id="PR00026">
    <property type="entry name" value="ENGRAILED"/>
</dbReference>
<organism evidence="11 12">
    <name type="scientific">Bactrocera dorsalis</name>
    <name type="common">Oriental fruit fly</name>
    <name type="synonym">Dacus dorsalis</name>
    <dbReference type="NCBI Taxonomy" id="27457"/>
    <lineage>
        <taxon>Eukaryota</taxon>
        <taxon>Metazoa</taxon>
        <taxon>Ecdysozoa</taxon>
        <taxon>Arthropoda</taxon>
        <taxon>Hexapoda</taxon>
        <taxon>Insecta</taxon>
        <taxon>Pterygota</taxon>
        <taxon>Neoptera</taxon>
        <taxon>Endopterygota</taxon>
        <taxon>Diptera</taxon>
        <taxon>Brachycera</taxon>
        <taxon>Muscomorpha</taxon>
        <taxon>Tephritoidea</taxon>
        <taxon>Tephritidae</taxon>
        <taxon>Bactrocera</taxon>
        <taxon>Bactrocera</taxon>
    </lineage>
</organism>
<dbReference type="SMART" id="SM00389">
    <property type="entry name" value="HOX"/>
    <property type="match status" value="1"/>
</dbReference>
<dbReference type="PANTHER" id="PTHR24341">
    <property type="entry name" value="HOMEOBOX PROTEIN ENGRAILED"/>
    <property type="match status" value="1"/>
</dbReference>
<dbReference type="Pfam" id="PF00046">
    <property type="entry name" value="Homeodomain"/>
    <property type="match status" value="1"/>
</dbReference>
<keyword evidence="5 6" id="KW-0539">Nucleus</keyword>
<feature type="region of interest" description="Disordered" evidence="9">
    <location>
        <begin position="192"/>
        <end position="242"/>
    </location>
</feature>
<reference evidence="12" key="1">
    <citation type="submission" date="2025-08" db="UniProtKB">
        <authorList>
            <consortium name="RefSeq"/>
        </authorList>
    </citation>
    <scope>IDENTIFICATION</scope>
    <source>
        <tissue evidence="12">Adult</tissue>
    </source>
</reference>
<keyword evidence="4 6" id="KW-0371">Homeobox</keyword>
<evidence type="ECO:0000256" key="5">
    <source>
        <dbReference type="ARBA" id="ARBA00023242"/>
    </source>
</evidence>
<feature type="compositionally biased region" description="Low complexity" evidence="9">
    <location>
        <begin position="417"/>
        <end position="460"/>
    </location>
</feature>
<feature type="compositionally biased region" description="Polar residues" evidence="9">
    <location>
        <begin position="225"/>
        <end position="242"/>
    </location>
</feature>
<keyword evidence="11" id="KW-1185">Reference proteome</keyword>
<accession>A0ABM3JL25</accession>
<dbReference type="Gene3D" id="1.10.10.60">
    <property type="entry name" value="Homeodomain-like"/>
    <property type="match status" value="1"/>
</dbReference>
<evidence type="ECO:0000256" key="7">
    <source>
        <dbReference type="RuleBase" id="RU000682"/>
    </source>
</evidence>
<comment type="similarity">
    <text evidence="8">Belongs to the Engrailed homeobox family.</text>
</comment>
<dbReference type="InterPro" id="IPR009057">
    <property type="entry name" value="Homeodomain-like_sf"/>
</dbReference>
<dbReference type="InterPro" id="IPR001356">
    <property type="entry name" value="HD"/>
</dbReference>
<evidence type="ECO:0000256" key="2">
    <source>
        <dbReference type="ARBA" id="ARBA00022473"/>
    </source>
</evidence>
<dbReference type="PANTHER" id="PTHR24341:SF9">
    <property type="entry name" value="SEGMENTATION POLARITY HOMEOBOX PROTEIN ENGRAILED"/>
    <property type="match status" value="1"/>
</dbReference>
<dbReference type="PROSITE" id="PS50071">
    <property type="entry name" value="HOMEOBOX_2"/>
    <property type="match status" value="1"/>
</dbReference>
<feature type="region of interest" description="Disordered" evidence="9">
    <location>
        <begin position="147"/>
        <end position="168"/>
    </location>
</feature>
<dbReference type="InterPro" id="IPR000047">
    <property type="entry name" value="HTH_motif"/>
</dbReference>
<dbReference type="GO" id="GO:0003677">
    <property type="term" value="F:DNA binding"/>
    <property type="evidence" value="ECO:0007669"/>
    <property type="project" value="UniProtKB-KW"/>
</dbReference>
<dbReference type="InterPro" id="IPR020479">
    <property type="entry name" value="HD_metazoa"/>
</dbReference>
<dbReference type="InterPro" id="IPR000747">
    <property type="entry name" value="HD_engrailed"/>
</dbReference>
<keyword evidence="2" id="KW-0217">Developmental protein</keyword>
<feature type="DNA-binding region" description="Homeobox" evidence="6">
    <location>
        <begin position="530"/>
        <end position="589"/>
    </location>
</feature>
<dbReference type="RefSeq" id="XP_049309937.1">
    <property type="nucleotide sequence ID" value="XM_049453980.1"/>
</dbReference>
<protein>
    <recommendedName>
        <fullName evidence="8">Homeobox protein engrailed-like</fullName>
    </recommendedName>
</protein>
<evidence type="ECO:0000256" key="4">
    <source>
        <dbReference type="ARBA" id="ARBA00023155"/>
    </source>
</evidence>
<evidence type="ECO:0000256" key="6">
    <source>
        <dbReference type="PROSITE-ProRule" id="PRU00108"/>
    </source>
</evidence>